<dbReference type="EMBL" id="JAUEPO010000007">
    <property type="protein sequence ID" value="KAK3317375.1"/>
    <property type="molecule type" value="Genomic_DNA"/>
</dbReference>
<feature type="region of interest" description="Disordered" evidence="8">
    <location>
        <begin position="393"/>
        <end position="459"/>
    </location>
</feature>
<dbReference type="InterPro" id="IPR036236">
    <property type="entry name" value="Znf_C2H2_sf"/>
</dbReference>
<feature type="compositionally biased region" description="Basic and acidic residues" evidence="8">
    <location>
        <begin position="445"/>
        <end position="457"/>
    </location>
</feature>
<dbReference type="SMART" id="SM00355">
    <property type="entry name" value="ZnF_C2H2"/>
    <property type="match status" value="3"/>
</dbReference>
<dbReference type="GO" id="GO:0008270">
    <property type="term" value="F:zinc ion binding"/>
    <property type="evidence" value="ECO:0007669"/>
    <property type="project" value="UniProtKB-KW"/>
</dbReference>
<dbReference type="InterPro" id="IPR050331">
    <property type="entry name" value="Zinc_finger"/>
</dbReference>
<feature type="compositionally biased region" description="Polar residues" evidence="8">
    <location>
        <begin position="16"/>
        <end position="27"/>
    </location>
</feature>
<proteinExistence type="predicted"/>
<dbReference type="InterPro" id="IPR057026">
    <property type="entry name" value="Znf-C2H2_ascomycetes"/>
</dbReference>
<feature type="region of interest" description="Disordered" evidence="8">
    <location>
        <begin position="164"/>
        <end position="329"/>
    </location>
</feature>
<keyword evidence="5" id="KW-0862">Zinc</keyword>
<feature type="region of interest" description="Disordered" evidence="8">
    <location>
        <begin position="128"/>
        <end position="147"/>
    </location>
</feature>
<keyword evidence="6" id="KW-0539">Nucleus</keyword>
<feature type="compositionally biased region" description="Polar residues" evidence="8">
    <location>
        <begin position="250"/>
        <end position="272"/>
    </location>
</feature>
<keyword evidence="2" id="KW-0479">Metal-binding</keyword>
<feature type="compositionally biased region" description="Low complexity" evidence="8">
    <location>
        <begin position="317"/>
        <end position="329"/>
    </location>
</feature>
<dbReference type="InterPro" id="IPR013087">
    <property type="entry name" value="Znf_C2H2_type"/>
</dbReference>
<dbReference type="SUPFAM" id="SSF57667">
    <property type="entry name" value="beta-beta-alpha zinc fingers"/>
    <property type="match status" value="1"/>
</dbReference>
<dbReference type="Proteomes" id="UP001286456">
    <property type="component" value="Unassembled WGS sequence"/>
</dbReference>
<organism evidence="10 11">
    <name type="scientific">Cercophora scortea</name>
    <dbReference type="NCBI Taxonomy" id="314031"/>
    <lineage>
        <taxon>Eukaryota</taxon>
        <taxon>Fungi</taxon>
        <taxon>Dikarya</taxon>
        <taxon>Ascomycota</taxon>
        <taxon>Pezizomycotina</taxon>
        <taxon>Sordariomycetes</taxon>
        <taxon>Sordariomycetidae</taxon>
        <taxon>Sordariales</taxon>
        <taxon>Lasiosphaeriaceae</taxon>
        <taxon>Cercophora</taxon>
    </lineage>
</organism>
<keyword evidence="4 7" id="KW-0863">Zinc-finger</keyword>
<dbReference type="GO" id="GO:0005634">
    <property type="term" value="C:nucleus"/>
    <property type="evidence" value="ECO:0007669"/>
    <property type="project" value="UniProtKB-SubCell"/>
</dbReference>
<evidence type="ECO:0000256" key="2">
    <source>
        <dbReference type="ARBA" id="ARBA00022723"/>
    </source>
</evidence>
<gene>
    <name evidence="10" type="ORF">B0T19DRAFT_290735</name>
</gene>
<feature type="compositionally biased region" description="Pro residues" evidence="8">
    <location>
        <begin position="70"/>
        <end position="79"/>
    </location>
</feature>
<evidence type="ECO:0000313" key="11">
    <source>
        <dbReference type="Proteomes" id="UP001286456"/>
    </source>
</evidence>
<dbReference type="PANTHER" id="PTHR16515">
    <property type="entry name" value="PR DOMAIN ZINC FINGER PROTEIN"/>
    <property type="match status" value="1"/>
</dbReference>
<dbReference type="Pfam" id="PF24537">
    <property type="entry name" value="zf-C2H2_fungi"/>
    <property type="match status" value="1"/>
</dbReference>
<evidence type="ECO:0000259" key="9">
    <source>
        <dbReference type="PROSITE" id="PS50157"/>
    </source>
</evidence>
<reference evidence="10" key="1">
    <citation type="journal article" date="2023" name="Mol. Phylogenet. Evol.">
        <title>Genome-scale phylogeny and comparative genomics of the fungal order Sordariales.</title>
        <authorList>
            <person name="Hensen N."/>
            <person name="Bonometti L."/>
            <person name="Westerberg I."/>
            <person name="Brannstrom I.O."/>
            <person name="Guillou S."/>
            <person name="Cros-Aarteil S."/>
            <person name="Calhoun S."/>
            <person name="Haridas S."/>
            <person name="Kuo A."/>
            <person name="Mondo S."/>
            <person name="Pangilinan J."/>
            <person name="Riley R."/>
            <person name="LaButti K."/>
            <person name="Andreopoulos B."/>
            <person name="Lipzen A."/>
            <person name="Chen C."/>
            <person name="Yan M."/>
            <person name="Daum C."/>
            <person name="Ng V."/>
            <person name="Clum A."/>
            <person name="Steindorff A."/>
            <person name="Ohm R.A."/>
            <person name="Martin F."/>
            <person name="Silar P."/>
            <person name="Natvig D.O."/>
            <person name="Lalanne C."/>
            <person name="Gautier V."/>
            <person name="Ament-Velasquez S.L."/>
            <person name="Kruys A."/>
            <person name="Hutchinson M.I."/>
            <person name="Powell A.J."/>
            <person name="Barry K."/>
            <person name="Miller A.N."/>
            <person name="Grigoriev I.V."/>
            <person name="Debuchy R."/>
            <person name="Gladieux P."/>
            <person name="Hiltunen Thoren M."/>
            <person name="Johannesson H."/>
        </authorList>
    </citation>
    <scope>NUCLEOTIDE SEQUENCE</scope>
    <source>
        <strain evidence="10">SMH4131-1</strain>
    </source>
</reference>
<feature type="domain" description="C2H2-type" evidence="9">
    <location>
        <begin position="501"/>
        <end position="529"/>
    </location>
</feature>
<feature type="compositionally biased region" description="Basic and acidic residues" evidence="8">
    <location>
        <begin position="296"/>
        <end position="305"/>
    </location>
</feature>
<reference evidence="10" key="2">
    <citation type="submission" date="2023-06" db="EMBL/GenBank/DDBJ databases">
        <authorList>
            <consortium name="Lawrence Berkeley National Laboratory"/>
            <person name="Haridas S."/>
            <person name="Hensen N."/>
            <person name="Bonometti L."/>
            <person name="Westerberg I."/>
            <person name="Brannstrom I.O."/>
            <person name="Guillou S."/>
            <person name="Cros-Aarteil S."/>
            <person name="Calhoun S."/>
            <person name="Kuo A."/>
            <person name="Mondo S."/>
            <person name="Pangilinan J."/>
            <person name="Riley R."/>
            <person name="Labutti K."/>
            <person name="Andreopoulos B."/>
            <person name="Lipzen A."/>
            <person name="Chen C."/>
            <person name="Yanf M."/>
            <person name="Daum C."/>
            <person name="Ng V."/>
            <person name="Clum A."/>
            <person name="Steindorff A."/>
            <person name="Ohm R."/>
            <person name="Martin F."/>
            <person name="Silar P."/>
            <person name="Natvig D."/>
            <person name="Lalanne C."/>
            <person name="Gautier V."/>
            <person name="Ament-Velasquez S.L."/>
            <person name="Kruys A."/>
            <person name="Hutchinson M.I."/>
            <person name="Powell A.J."/>
            <person name="Barry K."/>
            <person name="Miller A.N."/>
            <person name="Grigoriev I.V."/>
            <person name="Debuchy R."/>
            <person name="Gladieux P."/>
            <person name="Thoren M.H."/>
            <person name="Johannesson H."/>
        </authorList>
    </citation>
    <scope>NUCLEOTIDE SEQUENCE</scope>
    <source>
        <strain evidence="10">SMH4131-1</strain>
    </source>
</reference>
<evidence type="ECO:0000313" key="10">
    <source>
        <dbReference type="EMBL" id="KAK3317375.1"/>
    </source>
</evidence>
<dbReference type="PROSITE" id="PS50157">
    <property type="entry name" value="ZINC_FINGER_C2H2_2"/>
    <property type="match status" value="1"/>
</dbReference>
<keyword evidence="11" id="KW-1185">Reference proteome</keyword>
<feature type="compositionally biased region" description="Polar residues" evidence="8">
    <location>
        <begin position="407"/>
        <end position="428"/>
    </location>
</feature>
<evidence type="ECO:0000256" key="7">
    <source>
        <dbReference type="PROSITE-ProRule" id="PRU00042"/>
    </source>
</evidence>
<evidence type="ECO:0000256" key="8">
    <source>
        <dbReference type="SAM" id="MobiDB-lite"/>
    </source>
</evidence>
<comment type="caution">
    <text evidence="10">The sequence shown here is derived from an EMBL/GenBank/DDBJ whole genome shotgun (WGS) entry which is preliminary data.</text>
</comment>
<feature type="compositionally biased region" description="Basic and acidic residues" evidence="8">
    <location>
        <begin position="89"/>
        <end position="106"/>
    </location>
</feature>
<sequence>MAAMNIQPLSRYGRDYNSTPLPSMSISTHDEGFSRRPFGASGRSIPFPGNLSPSAASTPMAIRGVQYDDVPPPLPPPQWVPVAGPTDPNNDKYKQRSQPYDDHRGATPDSFGLSFARRDIQSRHDFQDEGYHSMGSSIRPSFGSHFRSANDEIDKSMLSKLNRPARRSALSASLNEPPAPRPNHTQLSALSLPHRSKPSSFLDSGFTKSPAPMSAVSPRNSPFSHGGPNYNDYRSPLGPDPNDFERSPVPRTQRTNSGSIPDDITVTTQGSYETRDDDVEFPMEETSRMRSLNIDDPWRERDRGDCYQQTGQKRRASSPPSDDIPLPSDLLRRREGVMSRGSPTPRLTVIPQGSVSSISSASRSGSYASNLTASSMTSYNSFGRRSPNLVSPGGGMSPTDQMHCGSPYSTPISLTASPRSTIGRSSAAQLPHQRRPSEQSMAGQDIRELPSPRRLTEIPKNPSSLLASKLKGPYMCECCPKKPKKFETEDELKLHEAEKQYECTFCGNRFKNKNEAERHQNSLHVRRHSWSCSALTGYERAFHDSTTRPGEVDACGYCGDEFLRSGRNPSGGVYITEQDWEDRIRHLQDIHKFRECNSGKKFYRADHFRQHLKHSHAGTSGKWTNMLENACMLEEDPPVPKSTYG</sequence>
<dbReference type="Gene3D" id="3.30.160.60">
    <property type="entry name" value="Classic Zinc Finger"/>
    <property type="match status" value="1"/>
</dbReference>
<feature type="region of interest" description="Disordered" evidence="8">
    <location>
        <begin position="65"/>
        <end position="108"/>
    </location>
</feature>
<evidence type="ECO:0000256" key="1">
    <source>
        <dbReference type="ARBA" id="ARBA00004123"/>
    </source>
</evidence>
<evidence type="ECO:0000256" key="5">
    <source>
        <dbReference type="ARBA" id="ARBA00022833"/>
    </source>
</evidence>
<evidence type="ECO:0000256" key="3">
    <source>
        <dbReference type="ARBA" id="ARBA00022737"/>
    </source>
</evidence>
<protein>
    <recommendedName>
        <fullName evidence="9">C2H2-type domain-containing protein</fullName>
    </recommendedName>
</protein>
<accession>A0AAE0M353</accession>
<dbReference type="AlphaFoldDB" id="A0AAE0M353"/>
<evidence type="ECO:0000256" key="4">
    <source>
        <dbReference type="ARBA" id="ARBA00022771"/>
    </source>
</evidence>
<keyword evidence="3" id="KW-0677">Repeat</keyword>
<dbReference type="PANTHER" id="PTHR16515:SF49">
    <property type="entry name" value="GASTRULA ZINC FINGER PROTEIN XLCGF49.1-LIKE-RELATED"/>
    <property type="match status" value="1"/>
</dbReference>
<dbReference type="PROSITE" id="PS00028">
    <property type="entry name" value="ZINC_FINGER_C2H2_1"/>
    <property type="match status" value="1"/>
</dbReference>
<evidence type="ECO:0000256" key="6">
    <source>
        <dbReference type="ARBA" id="ARBA00023242"/>
    </source>
</evidence>
<comment type="subcellular location">
    <subcellularLocation>
        <location evidence="1">Nucleus</location>
    </subcellularLocation>
</comment>
<feature type="region of interest" description="Disordered" evidence="8">
    <location>
        <begin position="1"/>
        <end position="52"/>
    </location>
</feature>
<name>A0AAE0M353_9PEZI</name>